<dbReference type="SUPFAM" id="SSF53597">
    <property type="entry name" value="Dihydrofolate reductase-like"/>
    <property type="match status" value="1"/>
</dbReference>
<proteinExistence type="predicted"/>
<dbReference type="InterPro" id="IPR024072">
    <property type="entry name" value="DHFR-like_dom_sf"/>
</dbReference>
<evidence type="ECO:0000313" key="1">
    <source>
        <dbReference type="EMBL" id="GEO14228.1"/>
    </source>
</evidence>
<keyword evidence="2" id="KW-1185">Reference proteome</keyword>
<sequence>MAAVEIHGYAIVSDDDRIADAEGRMPDVLRNDADWAYFQSELDRCALVVLGRLGHEANPNPKQRLRLVVSSSSSGLEQRNDGWWWNPAVLPWSEASRLALPQGGRVAVPGGRLVFDLFLEIGYTAFHLARAHGTRLPGGVPVFSGCLQGQTAESVLAGSRLRAGPRRVLDPAGPVSLTVWQAERETRRSSWS</sequence>
<comment type="caution">
    <text evidence="1">The sequence shown here is derived from an EMBL/GenBank/DDBJ whole genome shotgun (WGS) entry which is preliminary data.</text>
</comment>
<organism evidence="1 2">
    <name type="scientific">Microvirga aerophila</name>
    <dbReference type="NCBI Taxonomy" id="670291"/>
    <lineage>
        <taxon>Bacteria</taxon>
        <taxon>Pseudomonadati</taxon>
        <taxon>Pseudomonadota</taxon>
        <taxon>Alphaproteobacteria</taxon>
        <taxon>Hyphomicrobiales</taxon>
        <taxon>Methylobacteriaceae</taxon>
        <taxon>Microvirga</taxon>
    </lineage>
</organism>
<protein>
    <recommendedName>
        <fullName evidence="3">Dihydrofolate reductase</fullName>
    </recommendedName>
</protein>
<name>A0A512BQL3_9HYPH</name>
<dbReference type="OrthoDB" id="7631078at2"/>
<dbReference type="AlphaFoldDB" id="A0A512BQL3"/>
<dbReference type="RefSeq" id="WP_114186690.1">
    <property type="nucleotide sequence ID" value="NZ_BJYU01000020.1"/>
</dbReference>
<reference evidence="1 2" key="1">
    <citation type="submission" date="2019-07" db="EMBL/GenBank/DDBJ databases">
        <title>Whole genome shotgun sequence of Microvirga aerophila NBRC 106136.</title>
        <authorList>
            <person name="Hosoyama A."/>
            <person name="Uohara A."/>
            <person name="Ohji S."/>
            <person name="Ichikawa N."/>
        </authorList>
    </citation>
    <scope>NUCLEOTIDE SEQUENCE [LARGE SCALE GENOMIC DNA]</scope>
    <source>
        <strain evidence="1 2">NBRC 106136</strain>
    </source>
</reference>
<evidence type="ECO:0008006" key="3">
    <source>
        <dbReference type="Google" id="ProtNLM"/>
    </source>
</evidence>
<dbReference type="EMBL" id="BJYU01000020">
    <property type="protein sequence ID" value="GEO14228.1"/>
    <property type="molecule type" value="Genomic_DNA"/>
</dbReference>
<gene>
    <name evidence="1" type="ORF">MAE02_19240</name>
</gene>
<evidence type="ECO:0000313" key="2">
    <source>
        <dbReference type="Proteomes" id="UP000321085"/>
    </source>
</evidence>
<dbReference type="Proteomes" id="UP000321085">
    <property type="component" value="Unassembled WGS sequence"/>
</dbReference>
<accession>A0A512BQL3</accession>
<dbReference type="Gene3D" id="3.40.430.10">
    <property type="entry name" value="Dihydrofolate Reductase, subunit A"/>
    <property type="match status" value="1"/>
</dbReference>